<sequence>MAQQLDLFSASRTTSYRNQHRVIQRRLKTTGSGDRKIKRMTNRITGGQSMRANGNRLNQALTSARRSVRSVKLSLRRSGIKVKRSSFGSKGG</sequence>
<dbReference type="AlphaFoldDB" id="A0A9W3Z0Y8"/>
<protein>
    <submittedName>
        <fullName evidence="1">Uncharacterized protein</fullName>
    </submittedName>
</protein>
<name>A0A9W3Z0Y8_LACJH</name>
<organism evidence="1 2">
    <name type="scientific">Lactobacillus johnsonii</name>
    <dbReference type="NCBI Taxonomy" id="33959"/>
    <lineage>
        <taxon>Bacteria</taxon>
        <taxon>Bacillati</taxon>
        <taxon>Bacillota</taxon>
        <taxon>Bacilli</taxon>
        <taxon>Lactobacillales</taxon>
        <taxon>Lactobacillaceae</taxon>
        <taxon>Lactobacillus</taxon>
    </lineage>
</organism>
<evidence type="ECO:0000313" key="1">
    <source>
        <dbReference type="EMBL" id="AZZ67555.1"/>
    </source>
</evidence>
<proteinExistence type="predicted"/>
<evidence type="ECO:0000313" key="2">
    <source>
        <dbReference type="Proteomes" id="UP000283758"/>
    </source>
</evidence>
<gene>
    <name evidence="1" type="ORF">D7321_05385</name>
</gene>
<reference evidence="1 2" key="1">
    <citation type="submission" date="2018-10" db="EMBL/GenBank/DDBJ databases">
        <title>Complete genome sequencing of Lactobacillus johnsonii ZLJ010.</title>
        <authorList>
            <person name="Zhang W."/>
            <person name="Ji H."/>
            <person name="Wang J."/>
            <person name="Zhang D."/>
            <person name="Liu H."/>
            <person name="Wang S."/>
            <person name="Wang Y."/>
        </authorList>
    </citation>
    <scope>NUCLEOTIDE SEQUENCE [LARGE SCALE GENOMIC DNA]</scope>
    <source>
        <strain evidence="1 2">ZLJ010</strain>
    </source>
</reference>
<dbReference type="Proteomes" id="UP000283758">
    <property type="component" value="Chromosome"/>
</dbReference>
<dbReference type="RefSeq" id="WP_127835758.1">
    <property type="nucleotide sequence ID" value="NZ_CP032680.1"/>
</dbReference>
<dbReference type="EMBL" id="CP032680">
    <property type="protein sequence ID" value="AZZ67555.1"/>
    <property type="molecule type" value="Genomic_DNA"/>
</dbReference>
<accession>A0A9W3Z0Y8</accession>